<reference evidence="2" key="1">
    <citation type="journal article" date="2023" name="Genome Biol. Evol.">
        <title>Long-read-based Genome Assembly of Drosophila gunungcola Reveals Fewer Chemosensory Genes in Flower-breeding Species.</title>
        <authorList>
            <person name="Negi A."/>
            <person name="Liao B.Y."/>
            <person name="Yeh S.D."/>
        </authorList>
    </citation>
    <scope>NUCLEOTIDE SEQUENCE</scope>
    <source>
        <strain evidence="2">Sukarami</strain>
    </source>
</reference>
<sequence length="87" mass="9514">MSRRSFIPGGFEPRPFGFPDIGRGDLDPLGRGGPGNLFTFPSHPNMGPGPLPRFDPFGPINPNRPGQGGGPNPDHMRPPNWDPDYYM</sequence>
<evidence type="ECO:0000256" key="1">
    <source>
        <dbReference type="SAM" id="MobiDB-lite"/>
    </source>
</evidence>
<protein>
    <submittedName>
        <fullName evidence="2">Uncharacterized protein</fullName>
    </submittedName>
</protein>
<evidence type="ECO:0000313" key="3">
    <source>
        <dbReference type="Proteomes" id="UP001059596"/>
    </source>
</evidence>
<feature type="region of interest" description="Disordered" evidence="1">
    <location>
        <begin position="1"/>
        <end position="87"/>
    </location>
</feature>
<feature type="compositionally biased region" description="Low complexity" evidence="1">
    <location>
        <begin position="1"/>
        <end position="19"/>
    </location>
</feature>
<dbReference type="AlphaFoldDB" id="A0A9P9YP22"/>
<comment type="caution">
    <text evidence="2">The sequence shown here is derived from an EMBL/GenBank/DDBJ whole genome shotgun (WGS) entry which is preliminary data.</text>
</comment>
<proteinExistence type="predicted"/>
<keyword evidence="3" id="KW-1185">Reference proteome</keyword>
<gene>
    <name evidence="2" type="ORF">M5D96_007429</name>
</gene>
<evidence type="ECO:0000313" key="2">
    <source>
        <dbReference type="EMBL" id="KAI8040004.1"/>
    </source>
</evidence>
<name>A0A9P9YP22_9MUSC</name>
<dbReference type="EMBL" id="JAMKOV010000005">
    <property type="protein sequence ID" value="KAI8040004.1"/>
    <property type="molecule type" value="Genomic_DNA"/>
</dbReference>
<organism evidence="2 3">
    <name type="scientific">Drosophila gunungcola</name>
    <name type="common">fruit fly</name>
    <dbReference type="NCBI Taxonomy" id="103775"/>
    <lineage>
        <taxon>Eukaryota</taxon>
        <taxon>Metazoa</taxon>
        <taxon>Ecdysozoa</taxon>
        <taxon>Arthropoda</taxon>
        <taxon>Hexapoda</taxon>
        <taxon>Insecta</taxon>
        <taxon>Pterygota</taxon>
        <taxon>Neoptera</taxon>
        <taxon>Endopterygota</taxon>
        <taxon>Diptera</taxon>
        <taxon>Brachycera</taxon>
        <taxon>Muscomorpha</taxon>
        <taxon>Ephydroidea</taxon>
        <taxon>Drosophilidae</taxon>
        <taxon>Drosophila</taxon>
        <taxon>Sophophora</taxon>
    </lineage>
</organism>
<accession>A0A9P9YP22</accession>
<dbReference type="Proteomes" id="UP001059596">
    <property type="component" value="Unassembled WGS sequence"/>
</dbReference>